<evidence type="ECO:0000313" key="2">
    <source>
        <dbReference type="EMBL" id="KAK1133802.1"/>
    </source>
</evidence>
<feature type="compositionally biased region" description="Basic and acidic residues" evidence="1">
    <location>
        <begin position="30"/>
        <end position="47"/>
    </location>
</feature>
<dbReference type="EMBL" id="JAHYIQ010000003">
    <property type="protein sequence ID" value="KAK1133802.1"/>
    <property type="molecule type" value="Genomic_DNA"/>
</dbReference>
<feature type="compositionally biased region" description="Basic residues" evidence="1">
    <location>
        <begin position="48"/>
        <end position="58"/>
    </location>
</feature>
<evidence type="ECO:0000256" key="1">
    <source>
        <dbReference type="SAM" id="MobiDB-lite"/>
    </source>
</evidence>
<dbReference type="Proteomes" id="UP001177670">
    <property type="component" value="Unassembled WGS sequence"/>
</dbReference>
<reference evidence="2" key="1">
    <citation type="submission" date="2021-10" db="EMBL/GenBank/DDBJ databases">
        <title>Melipona bicolor Genome sequencing and assembly.</title>
        <authorList>
            <person name="Araujo N.S."/>
            <person name="Arias M.C."/>
        </authorList>
    </citation>
    <scope>NUCLEOTIDE SEQUENCE</scope>
    <source>
        <strain evidence="2">USP_2M_L1-L4_2017</strain>
        <tissue evidence="2">Whole body</tissue>
    </source>
</reference>
<sequence length="72" mass="8243">MPIWLPSNTLYRKGIVPLADLTISVRYSEGARRTKRSENIKKSMYERKMKRSSTKAKAKNQGPWNDSVPMGS</sequence>
<accession>A0AA40GA24</accession>
<keyword evidence="3" id="KW-1185">Reference proteome</keyword>
<feature type="region of interest" description="Disordered" evidence="1">
    <location>
        <begin position="30"/>
        <end position="72"/>
    </location>
</feature>
<comment type="caution">
    <text evidence="2">The sequence shown here is derived from an EMBL/GenBank/DDBJ whole genome shotgun (WGS) entry which is preliminary data.</text>
</comment>
<dbReference type="AlphaFoldDB" id="A0AA40GA24"/>
<proteinExistence type="predicted"/>
<gene>
    <name evidence="2" type="ORF">K0M31_011589</name>
</gene>
<organism evidence="2 3">
    <name type="scientific">Melipona bicolor</name>
    <dbReference type="NCBI Taxonomy" id="60889"/>
    <lineage>
        <taxon>Eukaryota</taxon>
        <taxon>Metazoa</taxon>
        <taxon>Ecdysozoa</taxon>
        <taxon>Arthropoda</taxon>
        <taxon>Hexapoda</taxon>
        <taxon>Insecta</taxon>
        <taxon>Pterygota</taxon>
        <taxon>Neoptera</taxon>
        <taxon>Endopterygota</taxon>
        <taxon>Hymenoptera</taxon>
        <taxon>Apocrita</taxon>
        <taxon>Aculeata</taxon>
        <taxon>Apoidea</taxon>
        <taxon>Anthophila</taxon>
        <taxon>Apidae</taxon>
        <taxon>Melipona</taxon>
    </lineage>
</organism>
<protein>
    <submittedName>
        <fullName evidence="2">Uncharacterized protein</fullName>
    </submittedName>
</protein>
<evidence type="ECO:0000313" key="3">
    <source>
        <dbReference type="Proteomes" id="UP001177670"/>
    </source>
</evidence>
<name>A0AA40GA24_9HYME</name>